<dbReference type="PANTHER" id="PTHR31234:SF55">
    <property type="entry name" value="LATE EMBRYOGENESIS ABUNDANT (LEA) HYDROXYPROLINE-RICH GLYCOPROTEIN FAMILY"/>
    <property type="match status" value="1"/>
</dbReference>
<evidence type="ECO:0000313" key="8">
    <source>
        <dbReference type="EMBL" id="JAU14977.1"/>
    </source>
</evidence>
<keyword evidence="4 6" id="KW-0472">Membrane</keyword>
<organism evidence="8">
    <name type="scientific">Noccaea caerulescens</name>
    <name type="common">Alpine penny-cress</name>
    <name type="synonym">Thlaspi caerulescens</name>
    <dbReference type="NCBI Taxonomy" id="107243"/>
    <lineage>
        <taxon>Eukaryota</taxon>
        <taxon>Viridiplantae</taxon>
        <taxon>Streptophyta</taxon>
        <taxon>Embryophyta</taxon>
        <taxon>Tracheophyta</taxon>
        <taxon>Spermatophyta</taxon>
        <taxon>Magnoliopsida</taxon>
        <taxon>eudicotyledons</taxon>
        <taxon>Gunneridae</taxon>
        <taxon>Pentapetalae</taxon>
        <taxon>rosids</taxon>
        <taxon>malvids</taxon>
        <taxon>Brassicales</taxon>
        <taxon>Brassicaceae</taxon>
        <taxon>Coluteocarpeae</taxon>
        <taxon>Noccaea</taxon>
    </lineage>
</organism>
<evidence type="ECO:0000256" key="6">
    <source>
        <dbReference type="SAM" id="Phobius"/>
    </source>
</evidence>
<sequence length="244" mass="27546">MQQDPNSRPATGYPYPYPYPNPPPQPAANGYPPNAGTAYPYQNHNPYFAPQQPNPRALLLRRLFIAFTTFLIILGLILFIFLLVARPQSPELYLSSLSVSNFNASNNQVTGKWDLQLRFRNPNSKMSLYYDSVFCRLYYNHESLSDTRLPPFDQGKKDETPSNATLSASGTYLDGKLVDSIGKERADKGSVEFDLRVDSWVVFRYGAFRRRRYVTFLCYDVPVGVPASSSSGKMIGLGKRCKSN</sequence>
<evidence type="ECO:0000256" key="4">
    <source>
        <dbReference type="ARBA" id="ARBA00023136"/>
    </source>
</evidence>
<dbReference type="InterPro" id="IPR004864">
    <property type="entry name" value="LEA_2"/>
</dbReference>
<name>A0A1J3D4I5_NOCCA</name>
<evidence type="ECO:0000256" key="1">
    <source>
        <dbReference type="ARBA" id="ARBA00004167"/>
    </source>
</evidence>
<feature type="compositionally biased region" description="Pro residues" evidence="5">
    <location>
        <begin position="15"/>
        <end position="26"/>
    </location>
</feature>
<accession>A0A1J3D4I5</accession>
<evidence type="ECO:0000256" key="2">
    <source>
        <dbReference type="ARBA" id="ARBA00022692"/>
    </source>
</evidence>
<dbReference type="PANTHER" id="PTHR31234">
    <property type="entry name" value="LATE EMBRYOGENESIS ABUNDANT (LEA) HYDROXYPROLINE-RICH GLYCOPROTEIN FAMILY"/>
    <property type="match status" value="1"/>
</dbReference>
<keyword evidence="3 6" id="KW-1133">Transmembrane helix</keyword>
<comment type="subcellular location">
    <subcellularLocation>
        <location evidence="1">Membrane</location>
        <topology evidence="1">Single-pass membrane protein</topology>
    </subcellularLocation>
</comment>
<dbReference type="GO" id="GO:0098542">
    <property type="term" value="P:defense response to other organism"/>
    <property type="evidence" value="ECO:0007669"/>
    <property type="project" value="InterPro"/>
</dbReference>
<reference evidence="8" key="1">
    <citation type="submission" date="2016-07" db="EMBL/GenBank/DDBJ databases">
        <title>De novo transcriptome assembly of four accessions of the metal hyperaccumulator plant Noccaea caerulescens.</title>
        <authorList>
            <person name="Blande D."/>
            <person name="Halimaa P."/>
            <person name="Tervahauta A.I."/>
            <person name="Aarts M.G."/>
            <person name="Karenlampi S.O."/>
        </authorList>
    </citation>
    <scope>NUCLEOTIDE SEQUENCE</scope>
</reference>
<dbReference type="AlphaFoldDB" id="A0A1J3D4I5"/>
<feature type="transmembrane region" description="Helical" evidence="6">
    <location>
        <begin position="63"/>
        <end position="85"/>
    </location>
</feature>
<dbReference type="EMBL" id="GEVI01017343">
    <property type="protein sequence ID" value="JAU14977.1"/>
    <property type="molecule type" value="Transcribed_RNA"/>
</dbReference>
<proteinExistence type="predicted"/>
<evidence type="ECO:0000256" key="5">
    <source>
        <dbReference type="SAM" id="MobiDB-lite"/>
    </source>
</evidence>
<keyword evidence="2 6" id="KW-0812">Transmembrane</keyword>
<gene>
    <name evidence="8" type="ORF">GA_TR1585_c0_g1_i1_g.4908</name>
</gene>
<dbReference type="GO" id="GO:0005886">
    <property type="term" value="C:plasma membrane"/>
    <property type="evidence" value="ECO:0007669"/>
    <property type="project" value="TreeGrafter"/>
</dbReference>
<dbReference type="Pfam" id="PF03168">
    <property type="entry name" value="LEA_2"/>
    <property type="match status" value="1"/>
</dbReference>
<dbReference type="InterPro" id="IPR044839">
    <property type="entry name" value="NDR1-like"/>
</dbReference>
<protein>
    <submittedName>
        <fullName evidence="8">Protein YLS9</fullName>
    </submittedName>
</protein>
<feature type="region of interest" description="Disordered" evidence="5">
    <location>
        <begin position="1"/>
        <end position="35"/>
    </location>
</feature>
<evidence type="ECO:0000256" key="3">
    <source>
        <dbReference type="ARBA" id="ARBA00022989"/>
    </source>
</evidence>
<feature type="domain" description="Late embryogenesis abundant protein LEA-2 subgroup" evidence="7">
    <location>
        <begin position="117"/>
        <end position="199"/>
    </location>
</feature>
<evidence type="ECO:0000259" key="7">
    <source>
        <dbReference type="Pfam" id="PF03168"/>
    </source>
</evidence>